<feature type="signal peptide" evidence="1">
    <location>
        <begin position="1"/>
        <end position="24"/>
    </location>
</feature>
<sequence length="99" mass="11176">MPSLRGILRVAIIALISSSHLTYAVELPIESRDIALPMELETNTNGINLATRNLDTGDDDDVLGPVLVPRSKKRKASKKFKIGKKLKKSKKYKKRKHYF</sequence>
<keyword evidence="1" id="KW-0732">Signal</keyword>
<accession>A0A420I8X5</accession>
<proteinExistence type="predicted"/>
<comment type="caution">
    <text evidence="2">The sequence shown here is derived from an EMBL/GenBank/DDBJ whole genome shotgun (WGS) entry which is preliminary data.</text>
</comment>
<gene>
    <name evidence="2" type="ORF">GcC1_109004</name>
</gene>
<dbReference type="Proteomes" id="UP000285405">
    <property type="component" value="Unassembled WGS sequence"/>
</dbReference>
<organism evidence="2 3">
    <name type="scientific">Golovinomyces cichoracearum</name>
    <dbReference type="NCBI Taxonomy" id="62708"/>
    <lineage>
        <taxon>Eukaryota</taxon>
        <taxon>Fungi</taxon>
        <taxon>Dikarya</taxon>
        <taxon>Ascomycota</taxon>
        <taxon>Pezizomycotina</taxon>
        <taxon>Leotiomycetes</taxon>
        <taxon>Erysiphales</taxon>
        <taxon>Erysiphaceae</taxon>
        <taxon>Golovinomyces</taxon>
    </lineage>
</organism>
<dbReference type="AlphaFoldDB" id="A0A420I8X5"/>
<protein>
    <submittedName>
        <fullName evidence="2">Uncharacterized protein</fullName>
    </submittedName>
</protein>
<evidence type="ECO:0000256" key="1">
    <source>
        <dbReference type="SAM" id="SignalP"/>
    </source>
</evidence>
<feature type="chain" id="PRO_5019541694" evidence="1">
    <location>
        <begin position="25"/>
        <end position="99"/>
    </location>
</feature>
<reference evidence="2 3" key="1">
    <citation type="journal article" date="2018" name="BMC Genomics">
        <title>Comparative genome analyses reveal sequence features reflecting distinct modes of host-adaptation between dicot and monocot powdery mildew.</title>
        <authorList>
            <person name="Wu Y."/>
            <person name="Ma X."/>
            <person name="Pan Z."/>
            <person name="Kale S.D."/>
            <person name="Song Y."/>
            <person name="King H."/>
            <person name="Zhang Q."/>
            <person name="Presley C."/>
            <person name="Deng X."/>
            <person name="Wei C.I."/>
            <person name="Xiao S."/>
        </authorList>
    </citation>
    <scope>NUCLEOTIDE SEQUENCE [LARGE SCALE GENOMIC DNA]</scope>
    <source>
        <strain evidence="2">UCSC1</strain>
    </source>
</reference>
<dbReference type="EMBL" id="MCBR01010976">
    <property type="protein sequence ID" value="RKF66806.1"/>
    <property type="molecule type" value="Genomic_DNA"/>
</dbReference>
<evidence type="ECO:0000313" key="2">
    <source>
        <dbReference type="EMBL" id="RKF66806.1"/>
    </source>
</evidence>
<evidence type="ECO:0000313" key="3">
    <source>
        <dbReference type="Proteomes" id="UP000285405"/>
    </source>
</evidence>
<name>A0A420I8X5_9PEZI</name>